<dbReference type="EMBL" id="AVOT02018179">
    <property type="protein sequence ID" value="MBW0504858.1"/>
    <property type="molecule type" value="Genomic_DNA"/>
</dbReference>
<gene>
    <name evidence="2" type="ORF">O181_044573</name>
</gene>
<sequence length="147" mass="16322">MGHKQQVGPPESILPPNSNNSKMAKRTPGPQSGHNKPWTPLSTHNLWQPPGATISGPDPIPKDSFVVHIWYNIPFCTLFLRNPMVMFSGPKYVISSQIPKSATHLKGRIPSHSELQSLTATRRPFEDPNHLSLKELGCYFISGLFKG</sequence>
<evidence type="ECO:0000256" key="1">
    <source>
        <dbReference type="SAM" id="MobiDB-lite"/>
    </source>
</evidence>
<evidence type="ECO:0000313" key="2">
    <source>
        <dbReference type="EMBL" id="MBW0504858.1"/>
    </source>
</evidence>
<comment type="caution">
    <text evidence="2">The sequence shown here is derived from an EMBL/GenBank/DDBJ whole genome shotgun (WGS) entry which is preliminary data.</text>
</comment>
<feature type="region of interest" description="Disordered" evidence="1">
    <location>
        <begin position="1"/>
        <end position="55"/>
    </location>
</feature>
<organism evidence="2 3">
    <name type="scientific">Austropuccinia psidii MF-1</name>
    <dbReference type="NCBI Taxonomy" id="1389203"/>
    <lineage>
        <taxon>Eukaryota</taxon>
        <taxon>Fungi</taxon>
        <taxon>Dikarya</taxon>
        <taxon>Basidiomycota</taxon>
        <taxon>Pucciniomycotina</taxon>
        <taxon>Pucciniomycetes</taxon>
        <taxon>Pucciniales</taxon>
        <taxon>Sphaerophragmiaceae</taxon>
        <taxon>Austropuccinia</taxon>
    </lineage>
</organism>
<keyword evidence="3" id="KW-1185">Reference proteome</keyword>
<evidence type="ECO:0000313" key="3">
    <source>
        <dbReference type="Proteomes" id="UP000765509"/>
    </source>
</evidence>
<dbReference type="Proteomes" id="UP000765509">
    <property type="component" value="Unassembled WGS sequence"/>
</dbReference>
<proteinExistence type="predicted"/>
<protein>
    <submittedName>
        <fullName evidence="2">Uncharacterized protein</fullName>
    </submittedName>
</protein>
<reference evidence="2" key="1">
    <citation type="submission" date="2021-03" db="EMBL/GenBank/DDBJ databases">
        <title>Draft genome sequence of rust myrtle Austropuccinia psidii MF-1, a brazilian biotype.</title>
        <authorList>
            <person name="Quecine M.C."/>
            <person name="Pachon D.M.R."/>
            <person name="Bonatelli M.L."/>
            <person name="Correr F.H."/>
            <person name="Franceschini L.M."/>
            <person name="Leite T.F."/>
            <person name="Margarido G.R.A."/>
            <person name="Almeida C.A."/>
            <person name="Ferrarezi J.A."/>
            <person name="Labate C.A."/>
        </authorList>
    </citation>
    <scope>NUCLEOTIDE SEQUENCE</scope>
    <source>
        <strain evidence="2">MF-1</strain>
    </source>
</reference>
<feature type="compositionally biased region" description="Polar residues" evidence="1">
    <location>
        <begin position="29"/>
        <end position="46"/>
    </location>
</feature>
<accession>A0A9Q3DNK4</accession>
<dbReference type="AlphaFoldDB" id="A0A9Q3DNK4"/>
<name>A0A9Q3DNK4_9BASI</name>